<keyword evidence="2" id="KW-0507">mRNA processing</keyword>
<evidence type="ECO:0000259" key="9">
    <source>
        <dbReference type="PROSITE" id="PS51294"/>
    </source>
</evidence>
<dbReference type="GO" id="GO:0005681">
    <property type="term" value="C:spliceosomal complex"/>
    <property type="evidence" value="ECO:0007669"/>
    <property type="project" value="UniProtKB-KW"/>
</dbReference>
<organism evidence="10 11">
    <name type="scientific">Nosema bombycis (strain CQ1 / CVCC 102059)</name>
    <name type="common">Microsporidian parasite</name>
    <name type="synonym">Pebrine of silkworm</name>
    <dbReference type="NCBI Taxonomy" id="578461"/>
    <lineage>
        <taxon>Eukaryota</taxon>
        <taxon>Fungi</taxon>
        <taxon>Fungi incertae sedis</taxon>
        <taxon>Microsporidia</taxon>
        <taxon>Nosematidae</taxon>
        <taxon>Nosema</taxon>
    </lineage>
</organism>
<sequence>MLIEKEDNKWKCNEDKIIKLGVMKYGFNKWNKICSLLVNRTPLECKERWYNYLDPEINKDDWSLEECNKLIEVAAFLKPQWRLIGTILGRNDQDCYEKYNKLVYKAIKVVKHPELVEPEGNVADEIYKSAVHRISINKNTTRTLFSEMSHYSSSDEAESEPSDLFESDIYPLRGDDFAKLKEQLTKTRGFDKEL</sequence>
<evidence type="ECO:0000256" key="5">
    <source>
        <dbReference type="ARBA" id="ARBA00023125"/>
    </source>
</evidence>
<dbReference type="OrthoDB" id="1410009at2759"/>
<evidence type="ECO:0000256" key="2">
    <source>
        <dbReference type="ARBA" id="ARBA00022664"/>
    </source>
</evidence>
<evidence type="ECO:0000313" key="11">
    <source>
        <dbReference type="Proteomes" id="UP000016927"/>
    </source>
</evidence>
<dbReference type="GO" id="GO:0000974">
    <property type="term" value="C:Prp19 complex"/>
    <property type="evidence" value="ECO:0007669"/>
    <property type="project" value="InterPro"/>
</dbReference>
<dbReference type="GO" id="GO:0000398">
    <property type="term" value="P:mRNA splicing, via spliceosome"/>
    <property type="evidence" value="ECO:0007669"/>
    <property type="project" value="InterPro"/>
</dbReference>
<dbReference type="VEuPathDB" id="MicrosporidiaDB:NBO_4g0074"/>
<dbReference type="Gene3D" id="1.10.10.60">
    <property type="entry name" value="Homeodomain-like"/>
    <property type="match status" value="1"/>
</dbReference>
<keyword evidence="11" id="KW-1185">Reference proteome</keyword>
<keyword evidence="5" id="KW-0238">DNA-binding</keyword>
<evidence type="ECO:0000256" key="6">
    <source>
        <dbReference type="ARBA" id="ARBA00023187"/>
    </source>
</evidence>
<dbReference type="SMART" id="SM00717">
    <property type="entry name" value="SANT"/>
    <property type="match status" value="2"/>
</dbReference>
<dbReference type="PANTHER" id="PTHR45885:SF1">
    <property type="entry name" value="CELL DIVISION CYCLE 5-LIKE PROTEIN"/>
    <property type="match status" value="1"/>
</dbReference>
<evidence type="ECO:0000259" key="8">
    <source>
        <dbReference type="PROSITE" id="PS50090"/>
    </source>
</evidence>
<feature type="domain" description="HTH myb-type" evidence="9">
    <location>
        <begin position="14"/>
        <end position="57"/>
    </location>
</feature>
<feature type="domain" description="Myb-like" evidence="8">
    <location>
        <begin position="54"/>
        <end position="103"/>
    </location>
</feature>
<feature type="domain" description="HTH myb-type" evidence="9">
    <location>
        <begin position="58"/>
        <end position="107"/>
    </location>
</feature>
<keyword evidence="3" id="KW-0747">Spliceosome</keyword>
<dbReference type="PANTHER" id="PTHR45885">
    <property type="entry name" value="CELL DIVISION CYCLE 5-LIKE PROTEIN"/>
    <property type="match status" value="1"/>
</dbReference>
<dbReference type="InterPro" id="IPR009057">
    <property type="entry name" value="Homeodomain-like_sf"/>
</dbReference>
<dbReference type="STRING" id="578461.R0KX41"/>
<comment type="similarity">
    <text evidence="1">Belongs to the CEF1 family.</text>
</comment>
<dbReference type="HOGENOM" id="CLU_1402833_0_0_1"/>
<dbReference type="PROSITE" id="PS51294">
    <property type="entry name" value="HTH_MYB"/>
    <property type="match status" value="2"/>
</dbReference>
<proteinExistence type="inferred from homology"/>
<keyword evidence="7" id="KW-0539">Nucleus</keyword>
<reference evidence="10 11" key="1">
    <citation type="journal article" date="2013" name="BMC Genomics">
        <title>Comparative genomics of parasitic silkworm microsporidia reveal an association between genome expansion and host adaptation.</title>
        <authorList>
            <person name="Pan G."/>
            <person name="Xu J."/>
            <person name="Li T."/>
            <person name="Xia Q."/>
            <person name="Liu S.L."/>
            <person name="Zhang G."/>
            <person name="Li S."/>
            <person name="Li C."/>
            <person name="Liu H."/>
            <person name="Yang L."/>
            <person name="Liu T."/>
            <person name="Zhang X."/>
            <person name="Wu Z."/>
            <person name="Fan W."/>
            <person name="Dang X."/>
            <person name="Xiang H."/>
            <person name="Tao M."/>
            <person name="Li Y."/>
            <person name="Hu J."/>
            <person name="Li Z."/>
            <person name="Lin L."/>
            <person name="Luo J."/>
            <person name="Geng L."/>
            <person name="Wang L."/>
            <person name="Long M."/>
            <person name="Wan Y."/>
            <person name="He N."/>
            <person name="Zhang Z."/>
            <person name="Lu C."/>
            <person name="Keeling P.J."/>
            <person name="Wang J."/>
            <person name="Xiang Z."/>
            <person name="Zhou Z."/>
        </authorList>
    </citation>
    <scope>NUCLEOTIDE SEQUENCE [LARGE SCALE GENOMIC DNA]</scope>
    <source>
        <strain evidence="11">CQ1 / CVCC 102059</strain>
    </source>
</reference>
<dbReference type="Proteomes" id="UP000016927">
    <property type="component" value="Unassembled WGS sequence"/>
</dbReference>
<dbReference type="GO" id="GO:0003677">
    <property type="term" value="F:DNA binding"/>
    <property type="evidence" value="ECO:0007669"/>
    <property type="project" value="UniProtKB-KW"/>
</dbReference>
<gene>
    <name evidence="10" type="primary">CEF1</name>
    <name evidence="10" type="ORF">NBO_4g0074</name>
</gene>
<dbReference type="AlphaFoldDB" id="R0KX41"/>
<dbReference type="PROSITE" id="PS50090">
    <property type="entry name" value="MYB_LIKE"/>
    <property type="match status" value="2"/>
</dbReference>
<protein>
    <submittedName>
        <fullName evidence="10">Pre-mRNA-splicing factor CEF1</fullName>
    </submittedName>
</protein>
<dbReference type="InterPro" id="IPR001005">
    <property type="entry name" value="SANT/Myb"/>
</dbReference>
<evidence type="ECO:0000313" key="10">
    <source>
        <dbReference type="EMBL" id="EOB15446.1"/>
    </source>
</evidence>
<keyword evidence="6" id="KW-0508">mRNA splicing</keyword>
<feature type="domain" description="Myb-like" evidence="8">
    <location>
        <begin position="2"/>
        <end position="53"/>
    </location>
</feature>
<evidence type="ECO:0000256" key="7">
    <source>
        <dbReference type="ARBA" id="ARBA00023242"/>
    </source>
</evidence>
<dbReference type="InterPro" id="IPR047242">
    <property type="entry name" value="CDC5L/Cef1"/>
</dbReference>
<evidence type="ECO:0000256" key="4">
    <source>
        <dbReference type="ARBA" id="ARBA00022737"/>
    </source>
</evidence>
<dbReference type="Pfam" id="PF13921">
    <property type="entry name" value="Myb_DNA-bind_6"/>
    <property type="match status" value="1"/>
</dbReference>
<accession>R0KX41</accession>
<keyword evidence="4" id="KW-0677">Repeat</keyword>
<dbReference type="EMBL" id="KB908912">
    <property type="protein sequence ID" value="EOB15446.1"/>
    <property type="molecule type" value="Genomic_DNA"/>
</dbReference>
<feature type="non-terminal residue" evidence="10">
    <location>
        <position position="194"/>
    </location>
</feature>
<evidence type="ECO:0000256" key="1">
    <source>
        <dbReference type="ARBA" id="ARBA00010506"/>
    </source>
</evidence>
<dbReference type="InterPro" id="IPR017930">
    <property type="entry name" value="Myb_dom"/>
</dbReference>
<dbReference type="CDD" id="cd00167">
    <property type="entry name" value="SANT"/>
    <property type="match status" value="1"/>
</dbReference>
<name>R0KX41_NOSB1</name>
<dbReference type="SUPFAM" id="SSF46689">
    <property type="entry name" value="Homeodomain-like"/>
    <property type="match status" value="1"/>
</dbReference>
<evidence type="ECO:0000256" key="3">
    <source>
        <dbReference type="ARBA" id="ARBA00022728"/>
    </source>
</evidence>